<proteinExistence type="predicted"/>
<organism evidence="2 3">
    <name type="scientific">Kluyvera intermedia</name>
    <name type="common">Enterobacter intermedius</name>
    <dbReference type="NCBI Taxonomy" id="61648"/>
    <lineage>
        <taxon>Bacteria</taxon>
        <taxon>Pseudomonadati</taxon>
        <taxon>Pseudomonadota</taxon>
        <taxon>Gammaproteobacteria</taxon>
        <taxon>Enterobacterales</taxon>
        <taxon>Enterobacteriaceae</taxon>
        <taxon>Kluyvera</taxon>
    </lineage>
</organism>
<protein>
    <submittedName>
        <fullName evidence="2">Uncharacterized protein</fullName>
    </submittedName>
</protein>
<gene>
    <name evidence="2" type="ORF">I8531_002221</name>
</gene>
<reference evidence="2" key="2">
    <citation type="submission" date="2020-10" db="EMBL/GenBank/DDBJ databases">
        <authorList>
            <consortium name="NCBI Pathogen Detection Project"/>
        </authorList>
    </citation>
    <scope>NUCLEOTIDE SEQUENCE</scope>
    <source>
        <strain evidence="2">CAVp300</strain>
    </source>
</reference>
<name>A0A9P3WFE0_KLUIN</name>
<dbReference type="AlphaFoldDB" id="A0A9P3WFE0"/>
<comment type="caution">
    <text evidence="2">The sequence shown here is derived from an EMBL/GenBank/DDBJ whole genome shotgun (WGS) entry which is preliminary data.</text>
</comment>
<feature type="region of interest" description="Disordered" evidence="1">
    <location>
        <begin position="1"/>
        <end position="27"/>
    </location>
</feature>
<sequence>MALRLPDLPVRSPDQAPVPPSGKTRRVALRLPDLPVRSPDQASALPSGKPVGWRFAYPTYQCVARIRRLCRHPGKPVGWRFAYPTYQCVARIRRLRRHPGHSPVALRLPGLQDLSPDQASALPSGKPVGWRFAYPTYQCVARIRRLRRHPGNPSGGASLTRPTNA</sequence>
<evidence type="ECO:0000313" key="3">
    <source>
        <dbReference type="Proteomes" id="UP000867740"/>
    </source>
</evidence>
<dbReference type="Proteomes" id="UP000867740">
    <property type="component" value="Unassembled WGS sequence"/>
</dbReference>
<dbReference type="EMBL" id="DACSUM010000015">
    <property type="protein sequence ID" value="HAT3581919.1"/>
    <property type="molecule type" value="Genomic_DNA"/>
</dbReference>
<evidence type="ECO:0000256" key="1">
    <source>
        <dbReference type="SAM" id="MobiDB-lite"/>
    </source>
</evidence>
<reference evidence="2" key="1">
    <citation type="journal article" date="2018" name="Genome Biol.">
        <title>SKESA: strategic k-mer extension for scrupulous assemblies.</title>
        <authorList>
            <person name="Souvorov A."/>
            <person name="Agarwala R."/>
            <person name="Lipman D.J."/>
        </authorList>
    </citation>
    <scope>NUCLEOTIDE SEQUENCE</scope>
    <source>
        <strain evidence="2">CAVp300</strain>
    </source>
</reference>
<accession>A0A9P3WFE0</accession>
<dbReference type="RefSeq" id="WP_139153712.1">
    <property type="nucleotide sequence ID" value="NZ_CABMNU010000005.1"/>
</dbReference>
<evidence type="ECO:0000313" key="2">
    <source>
        <dbReference type="EMBL" id="HAT3581919.1"/>
    </source>
</evidence>